<evidence type="ECO:0000256" key="1">
    <source>
        <dbReference type="SAM" id="MobiDB-lite"/>
    </source>
</evidence>
<dbReference type="VEuPathDB" id="VectorBase:AMAM022850"/>
<keyword evidence="3" id="KW-1185">Reference proteome</keyword>
<protein>
    <submittedName>
        <fullName evidence="2">Uncharacterized protein</fullName>
    </submittedName>
</protein>
<sequence length="343" mass="36460">MALSLVSSGGKKFLQPSHRQLVQCAQIEIERCTRDFVTSGRGNHLHHSLQFRIVLQAPTPGWHELAPVSSGAEPPPPPIDCLNVSRRGVPLPDASSFFGIFDGGSIKLFDEAGGEGGEGLCRSLEKPVVVVAVGGSANPTSFTGNKSAILLFDASESFSFGNVEGVRLVSPPPPPVAVSESFEFSSPLPAGAVSMGVLVDFAPCDTPSRPAADDPEKRWPLAEAFSRSCPLGFADESLLPVLSSCAEALLELLVLLPELEDDFALSAPFDPSPEPETKAADDPPLAPDTDFLPSLFGLECLCLDEEDDLSFSFDTELEDADIDDEEVLLEAFGSVVLESDDDF</sequence>
<dbReference type="EnsemblMetazoa" id="AMAM022850-RA">
    <property type="protein sequence ID" value="AMAM022850-PA"/>
    <property type="gene ID" value="AMAM022850"/>
</dbReference>
<proteinExistence type="predicted"/>
<reference evidence="2" key="2">
    <citation type="submission" date="2020-05" db="UniProtKB">
        <authorList>
            <consortium name="EnsemblMetazoa"/>
        </authorList>
    </citation>
    <scope>IDENTIFICATION</scope>
    <source>
        <strain evidence="2">maculatus3</strain>
    </source>
</reference>
<organism evidence="2 3">
    <name type="scientific">Anopheles maculatus</name>
    <dbReference type="NCBI Taxonomy" id="74869"/>
    <lineage>
        <taxon>Eukaryota</taxon>
        <taxon>Metazoa</taxon>
        <taxon>Ecdysozoa</taxon>
        <taxon>Arthropoda</taxon>
        <taxon>Hexapoda</taxon>
        <taxon>Insecta</taxon>
        <taxon>Pterygota</taxon>
        <taxon>Neoptera</taxon>
        <taxon>Endopterygota</taxon>
        <taxon>Diptera</taxon>
        <taxon>Nematocera</taxon>
        <taxon>Culicoidea</taxon>
        <taxon>Culicidae</taxon>
        <taxon>Anophelinae</taxon>
        <taxon>Anopheles</taxon>
        <taxon>Anopheles maculatus group</taxon>
    </lineage>
</organism>
<accession>A0A182TAD5</accession>
<feature type="region of interest" description="Disordered" evidence="1">
    <location>
        <begin position="266"/>
        <end position="286"/>
    </location>
</feature>
<evidence type="ECO:0000313" key="2">
    <source>
        <dbReference type="EnsemblMetazoa" id="AMAM022850-PA"/>
    </source>
</evidence>
<reference evidence="3" key="1">
    <citation type="submission" date="2013-09" db="EMBL/GenBank/DDBJ databases">
        <title>The Genome Sequence of Anopheles maculatus species B.</title>
        <authorList>
            <consortium name="The Broad Institute Genomics Platform"/>
            <person name="Neafsey D.E."/>
            <person name="Besansky N."/>
            <person name="Howell P."/>
            <person name="Walton C."/>
            <person name="Young S.K."/>
            <person name="Zeng Q."/>
            <person name="Gargeya S."/>
            <person name="Fitzgerald M."/>
            <person name="Haas B."/>
            <person name="Abouelleil A."/>
            <person name="Allen A.W."/>
            <person name="Alvarado L."/>
            <person name="Arachchi H.M."/>
            <person name="Berlin A.M."/>
            <person name="Chapman S.B."/>
            <person name="Gainer-Dewar J."/>
            <person name="Goldberg J."/>
            <person name="Griggs A."/>
            <person name="Gujja S."/>
            <person name="Hansen M."/>
            <person name="Howarth C."/>
            <person name="Imamovic A."/>
            <person name="Ireland A."/>
            <person name="Larimer J."/>
            <person name="McCowan C."/>
            <person name="Murphy C."/>
            <person name="Pearson M."/>
            <person name="Poon T.W."/>
            <person name="Priest M."/>
            <person name="Roberts A."/>
            <person name="Saif S."/>
            <person name="Shea T."/>
            <person name="Sisk P."/>
            <person name="Sykes S."/>
            <person name="Wortman J."/>
            <person name="Nusbaum C."/>
            <person name="Birren B."/>
        </authorList>
    </citation>
    <scope>NUCLEOTIDE SEQUENCE [LARGE SCALE GENOMIC DNA]</scope>
    <source>
        <strain evidence="3">maculatus3</strain>
    </source>
</reference>
<dbReference type="AlphaFoldDB" id="A0A182TAD5"/>
<name>A0A182TAD5_9DIPT</name>
<dbReference type="Proteomes" id="UP000075901">
    <property type="component" value="Unassembled WGS sequence"/>
</dbReference>
<evidence type="ECO:0000313" key="3">
    <source>
        <dbReference type="Proteomes" id="UP000075901"/>
    </source>
</evidence>